<evidence type="ECO:0008006" key="6">
    <source>
        <dbReference type="Google" id="ProtNLM"/>
    </source>
</evidence>
<feature type="repeat" description="WD" evidence="3">
    <location>
        <begin position="42"/>
        <end position="81"/>
    </location>
</feature>
<organism evidence="4 5">
    <name type="scientific">Paxillus involutus ATCC 200175</name>
    <dbReference type="NCBI Taxonomy" id="664439"/>
    <lineage>
        <taxon>Eukaryota</taxon>
        <taxon>Fungi</taxon>
        <taxon>Dikarya</taxon>
        <taxon>Basidiomycota</taxon>
        <taxon>Agaricomycotina</taxon>
        <taxon>Agaricomycetes</taxon>
        <taxon>Agaricomycetidae</taxon>
        <taxon>Boletales</taxon>
        <taxon>Paxilineae</taxon>
        <taxon>Paxillaceae</taxon>
        <taxon>Paxillus</taxon>
    </lineage>
</organism>
<dbReference type="InterPro" id="IPR015943">
    <property type="entry name" value="WD40/YVTN_repeat-like_dom_sf"/>
</dbReference>
<dbReference type="OrthoDB" id="19711at2759"/>
<keyword evidence="2" id="KW-0677">Repeat</keyword>
<proteinExistence type="predicted"/>
<evidence type="ECO:0000256" key="1">
    <source>
        <dbReference type="ARBA" id="ARBA00022574"/>
    </source>
</evidence>
<feature type="repeat" description="WD" evidence="3">
    <location>
        <begin position="96"/>
        <end position="130"/>
    </location>
</feature>
<dbReference type="SMART" id="SM00320">
    <property type="entry name" value="WD40"/>
    <property type="match status" value="6"/>
</dbReference>
<gene>
    <name evidence="4" type="ORF">PAXINDRAFT_81724</name>
</gene>
<dbReference type="PANTHER" id="PTHR22847:SF637">
    <property type="entry name" value="WD REPEAT DOMAIN 5B"/>
    <property type="match status" value="1"/>
</dbReference>
<feature type="repeat" description="WD" evidence="3">
    <location>
        <begin position="173"/>
        <end position="212"/>
    </location>
</feature>
<keyword evidence="5" id="KW-1185">Reference proteome</keyword>
<protein>
    <recommendedName>
        <fullName evidence="6">WD40 repeat-like protein</fullName>
    </recommendedName>
</protein>
<dbReference type="CDD" id="cd00200">
    <property type="entry name" value="WD40"/>
    <property type="match status" value="1"/>
</dbReference>
<evidence type="ECO:0000313" key="4">
    <source>
        <dbReference type="EMBL" id="KIJ13118.1"/>
    </source>
</evidence>
<dbReference type="Pfam" id="PF00400">
    <property type="entry name" value="WD40"/>
    <property type="match status" value="6"/>
</dbReference>
<feature type="non-terminal residue" evidence="4">
    <location>
        <position position="246"/>
    </location>
</feature>
<dbReference type="PANTHER" id="PTHR22847">
    <property type="entry name" value="WD40 REPEAT PROTEIN"/>
    <property type="match status" value="1"/>
</dbReference>
<evidence type="ECO:0000256" key="3">
    <source>
        <dbReference type="PROSITE-ProRule" id="PRU00221"/>
    </source>
</evidence>
<dbReference type="PROSITE" id="PS50082">
    <property type="entry name" value="WD_REPEATS_2"/>
    <property type="match status" value="5"/>
</dbReference>
<dbReference type="Gene3D" id="2.130.10.10">
    <property type="entry name" value="YVTN repeat-like/Quinoprotein amine dehydrogenase"/>
    <property type="match status" value="2"/>
</dbReference>
<dbReference type="PROSITE" id="PS50294">
    <property type="entry name" value="WD_REPEATS_REGION"/>
    <property type="match status" value="5"/>
</dbReference>
<dbReference type="InterPro" id="IPR001680">
    <property type="entry name" value="WD40_rpt"/>
</dbReference>
<feature type="repeat" description="WD" evidence="3">
    <location>
        <begin position="1"/>
        <end position="39"/>
    </location>
</feature>
<dbReference type="GO" id="GO:1990234">
    <property type="term" value="C:transferase complex"/>
    <property type="evidence" value="ECO:0007669"/>
    <property type="project" value="UniProtKB-ARBA"/>
</dbReference>
<dbReference type="InterPro" id="IPR036322">
    <property type="entry name" value="WD40_repeat_dom_sf"/>
</dbReference>
<accession>A0A0C9TRV6</accession>
<sequence length="246" mass="27151">HDQYVKVIAFSRSGRLIATRCNDNKVYLWEAPASEDPKTTVLEGHENTVLCICFCAENIVSGSVDHTLRIWDQKTGATQVLIGHTDTVDVSQDGKTRGHRDEVYSVKFSPDLSGRIVSGSEYNTIRVWSLAFEPIECHSGVECVRYSPGGDRITSGTGTVQIWNAKTVPVQVLEGHENTVLCICFCAENIVSGSVDHTLRIWDQKTGATQVLIGHTDTVYSVKFSPDLSGRIVSGSEYNTIWVWSV</sequence>
<dbReference type="HOGENOM" id="CLU_000288_57_33_1"/>
<name>A0A0C9TRV6_PAXIN</name>
<keyword evidence="1 3" id="KW-0853">WD repeat</keyword>
<reference evidence="4 5" key="1">
    <citation type="submission" date="2014-06" db="EMBL/GenBank/DDBJ databases">
        <authorList>
            <consortium name="DOE Joint Genome Institute"/>
            <person name="Kuo A."/>
            <person name="Kohler A."/>
            <person name="Nagy L.G."/>
            <person name="Floudas D."/>
            <person name="Copeland A."/>
            <person name="Barry K.W."/>
            <person name="Cichocki N."/>
            <person name="Veneault-Fourrey C."/>
            <person name="LaButti K."/>
            <person name="Lindquist E.A."/>
            <person name="Lipzen A."/>
            <person name="Lundell T."/>
            <person name="Morin E."/>
            <person name="Murat C."/>
            <person name="Sun H."/>
            <person name="Tunlid A."/>
            <person name="Henrissat B."/>
            <person name="Grigoriev I.V."/>
            <person name="Hibbett D.S."/>
            <person name="Martin F."/>
            <person name="Nordberg H.P."/>
            <person name="Cantor M.N."/>
            <person name="Hua S.X."/>
        </authorList>
    </citation>
    <scope>NUCLEOTIDE SEQUENCE [LARGE SCALE GENOMIC DNA]</scope>
    <source>
        <strain evidence="4 5">ATCC 200175</strain>
    </source>
</reference>
<dbReference type="InterPro" id="IPR020472">
    <property type="entry name" value="WD40_PAC1"/>
</dbReference>
<dbReference type="AlphaFoldDB" id="A0A0C9TRV6"/>
<dbReference type="PRINTS" id="PR00320">
    <property type="entry name" value="GPROTEINBRPT"/>
</dbReference>
<feature type="repeat" description="WD" evidence="3">
    <location>
        <begin position="212"/>
        <end position="246"/>
    </location>
</feature>
<evidence type="ECO:0000256" key="2">
    <source>
        <dbReference type="ARBA" id="ARBA00022737"/>
    </source>
</evidence>
<reference evidence="5" key="2">
    <citation type="submission" date="2015-01" db="EMBL/GenBank/DDBJ databases">
        <title>Evolutionary Origins and Diversification of the Mycorrhizal Mutualists.</title>
        <authorList>
            <consortium name="DOE Joint Genome Institute"/>
            <consortium name="Mycorrhizal Genomics Consortium"/>
            <person name="Kohler A."/>
            <person name="Kuo A."/>
            <person name="Nagy L.G."/>
            <person name="Floudas D."/>
            <person name="Copeland A."/>
            <person name="Barry K.W."/>
            <person name="Cichocki N."/>
            <person name="Veneault-Fourrey C."/>
            <person name="LaButti K."/>
            <person name="Lindquist E.A."/>
            <person name="Lipzen A."/>
            <person name="Lundell T."/>
            <person name="Morin E."/>
            <person name="Murat C."/>
            <person name="Riley R."/>
            <person name="Ohm R."/>
            <person name="Sun H."/>
            <person name="Tunlid A."/>
            <person name="Henrissat B."/>
            <person name="Grigoriev I.V."/>
            <person name="Hibbett D.S."/>
            <person name="Martin F."/>
        </authorList>
    </citation>
    <scope>NUCLEOTIDE SEQUENCE [LARGE SCALE GENOMIC DNA]</scope>
    <source>
        <strain evidence="5">ATCC 200175</strain>
    </source>
</reference>
<dbReference type="Proteomes" id="UP000053647">
    <property type="component" value="Unassembled WGS sequence"/>
</dbReference>
<dbReference type="SUPFAM" id="SSF50978">
    <property type="entry name" value="WD40 repeat-like"/>
    <property type="match status" value="1"/>
</dbReference>
<evidence type="ECO:0000313" key="5">
    <source>
        <dbReference type="Proteomes" id="UP000053647"/>
    </source>
</evidence>
<dbReference type="EMBL" id="KN819355">
    <property type="protein sequence ID" value="KIJ13118.1"/>
    <property type="molecule type" value="Genomic_DNA"/>
</dbReference>